<protein>
    <submittedName>
        <fullName evidence="2">Uncharacterized protein</fullName>
    </submittedName>
</protein>
<feature type="compositionally biased region" description="Polar residues" evidence="1">
    <location>
        <begin position="113"/>
        <end position="128"/>
    </location>
</feature>
<reference evidence="2 3" key="1">
    <citation type="journal article" date="2023" name="Sci. Data">
        <title>Genome assembly of the Korean intertidal mud-creeper Batillaria attramentaria.</title>
        <authorList>
            <person name="Patra A.K."/>
            <person name="Ho P.T."/>
            <person name="Jun S."/>
            <person name="Lee S.J."/>
            <person name="Kim Y."/>
            <person name="Won Y.J."/>
        </authorList>
    </citation>
    <scope>NUCLEOTIDE SEQUENCE [LARGE SCALE GENOMIC DNA]</scope>
    <source>
        <strain evidence="2">Wonlab-2016</strain>
    </source>
</reference>
<keyword evidence="3" id="KW-1185">Reference proteome</keyword>
<feature type="compositionally biased region" description="Low complexity" evidence="1">
    <location>
        <begin position="55"/>
        <end position="71"/>
    </location>
</feature>
<sequence>MQFFDRKTVLPWGCENGRKCSKVERRIVVLVPHRHLLCTLIVILLSASVETSNHSLPSSQQDSDPSGKGSSASQPGLSTVTPKVSTDSANLSTASSSRHEVASKTGWKARPTFSCNKSCSSTVGNNCS</sequence>
<comment type="caution">
    <text evidence="2">The sequence shown here is derived from an EMBL/GenBank/DDBJ whole genome shotgun (WGS) entry which is preliminary data.</text>
</comment>
<feature type="compositionally biased region" description="Polar residues" evidence="1">
    <location>
        <begin position="72"/>
        <end position="96"/>
    </location>
</feature>
<evidence type="ECO:0000313" key="3">
    <source>
        <dbReference type="Proteomes" id="UP001519460"/>
    </source>
</evidence>
<dbReference type="EMBL" id="JACVVK020000615">
    <property type="protein sequence ID" value="KAK7462602.1"/>
    <property type="molecule type" value="Genomic_DNA"/>
</dbReference>
<dbReference type="AlphaFoldDB" id="A0ABD0J647"/>
<dbReference type="Proteomes" id="UP001519460">
    <property type="component" value="Unassembled WGS sequence"/>
</dbReference>
<organism evidence="2 3">
    <name type="scientific">Batillaria attramentaria</name>
    <dbReference type="NCBI Taxonomy" id="370345"/>
    <lineage>
        <taxon>Eukaryota</taxon>
        <taxon>Metazoa</taxon>
        <taxon>Spiralia</taxon>
        <taxon>Lophotrochozoa</taxon>
        <taxon>Mollusca</taxon>
        <taxon>Gastropoda</taxon>
        <taxon>Caenogastropoda</taxon>
        <taxon>Sorbeoconcha</taxon>
        <taxon>Cerithioidea</taxon>
        <taxon>Batillariidae</taxon>
        <taxon>Batillaria</taxon>
    </lineage>
</organism>
<feature type="region of interest" description="Disordered" evidence="1">
    <location>
        <begin position="53"/>
        <end position="128"/>
    </location>
</feature>
<accession>A0ABD0J647</accession>
<evidence type="ECO:0000256" key="1">
    <source>
        <dbReference type="SAM" id="MobiDB-lite"/>
    </source>
</evidence>
<evidence type="ECO:0000313" key="2">
    <source>
        <dbReference type="EMBL" id="KAK7462602.1"/>
    </source>
</evidence>
<proteinExistence type="predicted"/>
<name>A0ABD0J647_9CAEN</name>
<gene>
    <name evidence="2" type="ORF">BaRGS_00038355</name>
</gene>